<dbReference type="Pfam" id="PF20150">
    <property type="entry name" value="2EXR"/>
    <property type="match status" value="2"/>
</dbReference>
<dbReference type="GeneID" id="28831708"/>
<dbReference type="PANTHER" id="PTHR35910">
    <property type="entry name" value="2EXR DOMAIN-CONTAINING PROTEIN"/>
    <property type="match status" value="1"/>
</dbReference>
<evidence type="ECO:0000313" key="3">
    <source>
        <dbReference type="Proteomes" id="UP000070700"/>
    </source>
</evidence>
<name>A0A194XFG0_MOLSC</name>
<gene>
    <name evidence="2" type="ORF">LY89DRAFT_775060</name>
</gene>
<feature type="domain" description="2EXR" evidence="1">
    <location>
        <begin position="147"/>
        <end position="269"/>
    </location>
</feature>
<dbReference type="InParanoid" id="A0A194XFG0"/>
<accession>A0A194XFG0</accession>
<dbReference type="AlphaFoldDB" id="A0A194XFG0"/>
<reference evidence="2 3" key="1">
    <citation type="submission" date="2015-10" db="EMBL/GenBank/DDBJ databases">
        <title>Full genome of DAOMC 229536 Phialocephala scopiformis, a fungal endophyte of spruce producing the potent anti-insectan compound rugulosin.</title>
        <authorList>
            <consortium name="DOE Joint Genome Institute"/>
            <person name="Walker A.K."/>
            <person name="Frasz S.L."/>
            <person name="Seifert K.A."/>
            <person name="Miller J.D."/>
            <person name="Mondo S.J."/>
            <person name="Labutti K."/>
            <person name="Lipzen A."/>
            <person name="Dockter R."/>
            <person name="Kennedy M."/>
            <person name="Grigoriev I.V."/>
            <person name="Spatafora J.W."/>
        </authorList>
    </citation>
    <scope>NUCLEOTIDE SEQUENCE [LARGE SCALE GENOMIC DNA]</scope>
    <source>
        <strain evidence="2 3">CBS 120377</strain>
    </source>
</reference>
<evidence type="ECO:0000259" key="1">
    <source>
        <dbReference type="Pfam" id="PF20150"/>
    </source>
</evidence>
<protein>
    <recommendedName>
        <fullName evidence="1">2EXR domain-containing protein</fullName>
    </recommendedName>
</protein>
<sequence length="960" mass="110115">MDITPEIISEIPSNEPMEIYQEDQKSYPRLAPKSKSESWCYVHFRASDKAGVLDKAIVRRRPATQRTSANLLRATPTRTELEADGELEVEAEIMELFAKPPPLGRIRNKCWVDLRERYANSAQKQWVGKDRWNVKEVDAYSKPNSDFLFFELFPAEIQMRIFEELASYDRFIEIERQYSDLDPIPYWRSHSTRIEGTSGWHRDVGARFHQYFRVSQKSLRPPLFFNISQASRSMFKKLYSQMRFDNLDPRSEAAKSSRIIWFNPKTDIILFWVNTCTTTLKEFCQFTHKADIEVPRIALKRNSLCCHWSQDFDQEHADFAIVYGEYPEPGMEAIEFLHGIDPDEFLPEPAWTASTVMTSAQQLEMKRTFPGCKGFRELLMLGTTDIFGPPRAGMVDENTVARVNHDKVHNYCDMLTLKFAKRQQRRIENKKRLTRLTETVPRWTALEDPPKIRVMQLAQRNLDFPPNWNYRVDQYLRKDVKLIVPSNDLTFLKIIAVNNNCQIQVQTAVGERGDPDEGLINYMEIGIIGPTEKATSKASRDISDLKICSRHFSTLSPSRTHSLFPFPVLETGKVRFDTNSFDFEKLISTQIMQITVLNISRSEGDRDDDQTAGNARMKNKSIDEKGYTVPNTFHCFPTLPSELRLKIWSMVANQRRIIEFRHTGNRPRVCSRSSKPPAVLHTNYESRTEGLKFYEPREFDKRQLPKKCYYNPKADILLIGRDSDTAAIYYTFQRYRRDGPIPRVAVMLTDICEKGGTVWNPTKRTYEKLSILQAIHGFAEDIPGVGSQRRGGCVGLKEISFIVDSSLWPVAAGKIDSSTTFRPAIREALGRRDALLKLRLCNEISGLVKNLGLDGKNTWVGKDKPTLKFVSFAPTSVSGEVYDGLAVDLENMSLLEKNDWAVIKQLESSTGCKFEIPGEEYLGVSEIGLFGERKNVSAAKREILKLLEDTPSFSKLSLSS</sequence>
<organism evidence="2 3">
    <name type="scientific">Mollisia scopiformis</name>
    <name type="common">Conifer needle endophyte fungus</name>
    <name type="synonym">Phialocephala scopiformis</name>
    <dbReference type="NCBI Taxonomy" id="149040"/>
    <lineage>
        <taxon>Eukaryota</taxon>
        <taxon>Fungi</taxon>
        <taxon>Dikarya</taxon>
        <taxon>Ascomycota</taxon>
        <taxon>Pezizomycotina</taxon>
        <taxon>Leotiomycetes</taxon>
        <taxon>Helotiales</taxon>
        <taxon>Mollisiaceae</taxon>
        <taxon>Mollisia</taxon>
    </lineage>
</organism>
<dbReference type="EMBL" id="KQ947412">
    <property type="protein sequence ID" value="KUJ18881.1"/>
    <property type="molecule type" value="Genomic_DNA"/>
</dbReference>
<dbReference type="OrthoDB" id="3565000at2759"/>
<proteinExistence type="predicted"/>
<dbReference type="Proteomes" id="UP000070700">
    <property type="component" value="Unassembled WGS sequence"/>
</dbReference>
<feature type="domain" description="2EXR" evidence="1">
    <location>
        <begin position="633"/>
        <end position="717"/>
    </location>
</feature>
<keyword evidence="3" id="KW-1185">Reference proteome</keyword>
<evidence type="ECO:0000313" key="2">
    <source>
        <dbReference type="EMBL" id="KUJ18881.1"/>
    </source>
</evidence>
<dbReference type="PANTHER" id="PTHR35910:SF6">
    <property type="entry name" value="2EXR DOMAIN-CONTAINING PROTEIN"/>
    <property type="match status" value="1"/>
</dbReference>
<dbReference type="KEGG" id="psco:LY89DRAFT_775060"/>
<dbReference type="RefSeq" id="XP_018073236.1">
    <property type="nucleotide sequence ID" value="XM_018221982.1"/>
</dbReference>
<dbReference type="InterPro" id="IPR045518">
    <property type="entry name" value="2EXR"/>
</dbReference>